<keyword evidence="4 5" id="KW-0546">Nucleotide metabolism</keyword>
<protein>
    <recommendedName>
        <fullName evidence="5">7-methyl-GTP pyrophosphatase</fullName>
        <shortName evidence="5">m(7)GTP pyrophosphatase</shortName>
        <ecNumber evidence="5">3.6.1.-</ecNumber>
    </recommendedName>
</protein>
<dbReference type="SUPFAM" id="SSF52972">
    <property type="entry name" value="ITPase-like"/>
    <property type="match status" value="1"/>
</dbReference>
<dbReference type="RefSeq" id="WP_279245383.1">
    <property type="nucleotide sequence ID" value="NZ_SHNN01000002.1"/>
</dbReference>
<evidence type="ECO:0000256" key="4">
    <source>
        <dbReference type="ARBA" id="ARBA00023080"/>
    </source>
</evidence>
<feature type="site" description="Important for substrate specificity" evidence="5">
    <location>
        <position position="12"/>
    </location>
</feature>
<dbReference type="PANTHER" id="PTHR43213">
    <property type="entry name" value="BIFUNCTIONAL DTTP/UTP PYROPHOSPHATASE/METHYLTRANSFERASE PROTEIN-RELATED"/>
    <property type="match status" value="1"/>
</dbReference>
<dbReference type="Proteomes" id="UP001143362">
    <property type="component" value="Unassembled WGS sequence"/>
</dbReference>
<evidence type="ECO:0000256" key="1">
    <source>
        <dbReference type="ARBA" id="ARBA00004496"/>
    </source>
</evidence>
<evidence type="ECO:0000256" key="2">
    <source>
        <dbReference type="ARBA" id="ARBA00022490"/>
    </source>
</evidence>
<dbReference type="InterPro" id="IPR003697">
    <property type="entry name" value="Maf-like"/>
</dbReference>
<evidence type="ECO:0000256" key="5">
    <source>
        <dbReference type="HAMAP-Rule" id="MF_00528"/>
    </source>
</evidence>
<dbReference type="Pfam" id="PF02545">
    <property type="entry name" value="Maf"/>
    <property type="match status" value="1"/>
</dbReference>
<comment type="function">
    <text evidence="5">Nucleoside triphosphate pyrophosphatase that hydrolyzes 7-methyl-GTP (m(7)GTP). May have a dual role in cell division arrest and in preventing the incorporation of modified nucleotides into cellular nucleic acids.</text>
</comment>
<dbReference type="Gene3D" id="3.90.950.10">
    <property type="match status" value="1"/>
</dbReference>
<evidence type="ECO:0000313" key="7">
    <source>
        <dbReference type="Proteomes" id="UP001143362"/>
    </source>
</evidence>
<comment type="caution">
    <text evidence="5">Lacks conserved residue(s) required for the propagation of feature annotation.</text>
</comment>
<sequence length="194" mass="21172">METLILASGSRYRKHLLQRLQIPFSVLPPDIDESPLSGEPAIALAERLAATKAEIIGRDHPGSVVIGSDQVALLDEALLGKPGTVANAEAQLALCSGRVVEFFTAVCVYWDGAMQQTNVPYQVEFRELTSAEIKRYVELEQPLDCAGSFKCEGLGSTLFRRLNGEDPTALEGLPLIALSSMLRHWGIDPLQRQV</sequence>
<proteinExistence type="inferred from homology"/>
<evidence type="ECO:0000313" key="6">
    <source>
        <dbReference type="EMBL" id="MCX2981382.1"/>
    </source>
</evidence>
<dbReference type="InterPro" id="IPR029001">
    <property type="entry name" value="ITPase-like_fam"/>
</dbReference>
<comment type="similarity">
    <text evidence="5">Belongs to the Maf family. YceF subfamily.</text>
</comment>
<accession>A0ABT3TGE7</accession>
<dbReference type="EC" id="3.6.1.-" evidence="5"/>
<keyword evidence="3 5" id="KW-0378">Hydrolase</keyword>
<feature type="active site" description="Proton acceptor" evidence="5">
    <location>
        <position position="69"/>
    </location>
</feature>
<organism evidence="6 7">
    <name type="scientific">Candidatus Litorirhabdus singularis</name>
    <dbReference type="NCBI Taxonomy" id="2518993"/>
    <lineage>
        <taxon>Bacteria</taxon>
        <taxon>Pseudomonadati</taxon>
        <taxon>Pseudomonadota</taxon>
        <taxon>Gammaproteobacteria</taxon>
        <taxon>Cellvibrionales</taxon>
        <taxon>Halieaceae</taxon>
        <taxon>Candidatus Litorirhabdus</taxon>
    </lineage>
</organism>
<evidence type="ECO:0000256" key="3">
    <source>
        <dbReference type="ARBA" id="ARBA00022801"/>
    </source>
</evidence>
<comment type="cofactor">
    <cofactor evidence="5">
        <name>a divalent metal cation</name>
        <dbReference type="ChEBI" id="CHEBI:60240"/>
    </cofactor>
</comment>
<gene>
    <name evidence="6" type="primary">maf</name>
    <name evidence="6" type="ORF">EYC98_10950</name>
</gene>
<dbReference type="EMBL" id="SHNN01000002">
    <property type="protein sequence ID" value="MCX2981382.1"/>
    <property type="molecule type" value="Genomic_DNA"/>
</dbReference>
<keyword evidence="7" id="KW-1185">Reference proteome</keyword>
<name>A0ABT3TGE7_9GAMM</name>
<comment type="subcellular location">
    <subcellularLocation>
        <location evidence="1 5">Cytoplasm</location>
    </subcellularLocation>
</comment>
<comment type="catalytic activity">
    <reaction evidence="5">
        <text>N(7)-methyl-GTP + H2O = N(7)-methyl-GMP + diphosphate + H(+)</text>
        <dbReference type="Rhea" id="RHEA:58744"/>
        <dbReference type="ChEBI" id="CHEBI:15377"/>
        <dbReference type="ChEBI" id="CHEBI:15378"/>
        <dbReference type="ChEBI" id="CHEBI:33019"/>
        <dbReference type="ChEBI" id="CHEBI:58285"/>
        <dbReference type="ChEBI" id="CHEBI:87133"/>
    </reaction>
</comment>
<reference evidence="6" key="1">
    <citation type="submission" date="2019-02" db="EMBL/GenBank/DDBJ databases">
        <authorList>
            <person name="Li S.-H."/>
        </authorList>
    </citation>
    <scope>NUCLEOTIDE SEQUENCE</scope>
    <source>
        <strain evidence="6">IMCC14734</strain>
    </source>
</reference>
<dbReference type="CDD" id="cd00555">
    <property type="entry name" value="Maf"/>
    <property type="match status" value="1"/>
</dbReference>
<comment type="caution">
    <text evidence="6">The sequence shown here is derived from an EMBL/GenBank/DDBJ whole genome shotgun (WGS) entry which is preliminary data.</text>
</comment>
<dbReference type="NCBIfam" id="TIGR00172">
    <property type="entry name" value="maf"/>
    <property type="match status" value="1"/>
</dbReference>
<dbReference type="PIRSF" id="PIRSF006305">
    <property type="entry name" value="Maf"/>
    <property type="match status" value="1"/>
</dbReference>
<dbReference type="PANTHER" id="PTHR43213:SF10">
    <property type="entry name" value="7-METHYL-GTP PYROPHOSPHATASE"/>
    <property type="match status" value="1"/>
</dbReference>
<keyword evidence="2 5" id="KW-0963">Cytoplasm</keyword>
<feature type="site" description="Important for substrate specificity" evidence="5">
    <location>
        <position position="70"/>
    </location>
</feature>
<feature type="site" description="Important for substrate specificity" evidence="5">
    <location>
        <position position="152"/>
    </location>
</feature>
<dbReference type="HAMAP" id="MF_00528">
    <property type="entry name" value="Maf"/>
    <property type="match status" value="1"/>
</dbReference>